<keyword evidence="1" id="KW-0812">Transmembrane</keyword>
<accession>A0ABS8PUS0</accession>
<name>A0ABS8PUS0_9BACT</name>
<comment type="caution">
    <text evidence="2">The sequence shown here is derived from an EMBL/GenBank/DDBJ whole genome shotgun (WGS) entry which is preliminary data.</text>
</comment>
<dbReference type="Proteomes" id="UP001199816">
    <property type="component" value="Unassembled WGS sequence"/>
</dbReference>
<evidence type="ECO:0000313" key="3">
    <source>
        <dbReference type="Proteomes" id="UP001199816"/>
    </source>
</evidence>
<keyword evidence="3" id="KW-1185">Reference proteome</keyword>
<protein>
    <submittedName>
        <fullName evidence="2">DUF2975 domain-containing protein</fullName>
    </submittedName>
</protein>
<dbReference type="RefSeq" id="WP_231006684.1">
    <property type="nucleotide sequence ID" value="NZ_JAJNEC010000005.1"/>
</dbReference>
<evidence type="ECO:0000256" key="1">
    <source>
        <dbReference type="SAM" id="Phobius"/>
    </source>
</evidence>
<proteinExistence type="predicted"/>
<reference evidence="2 3" key="1">
    <citation type="submission" date="2021-11" db="EMBL/GenBank/DDBJ databases">
        <title>Genomic of Niabella pedocola.</title>
        <authorList>
            <person name="Wu T."/>
        </authorList>
    </citation>
    <scope>NUCLEOTIDE SEQUENCE [LARGE SCALE GENOMIC DNA]</scope>
    <source>
        <strain evidence="2 3">JCM 31011</strain>
    </source>
</reference>
<keyword evidence="1" id="KW-1133">Transmembrane helix</keyword>
<dbReference type="EMBL" id="JAJNEC010000005">
    <property type="protein sequence ID" value="MCD2424564.1"/>
    <property type="molecule type" value="Genomic_DNA"/>
</dbReference>
<gene>
    <name evidence="2" type="ORF">LQ567_17420</name>
</gene>
<feature type="transmembrane region" description="Helical" evidence="1">
    <location>
        <begin position="186"/>
        <end position="206"/>
    </location>
</feature>
<organism evidence="2 3">
    <name type="scientific">Niabella pedocola</name>
    <dbReference type="NCBI Taxonomy" id="1752077"/>
    <lineage>
        <taxon>Bacteria</taxon>
        <taxon>Pseudomonadati</taxon>
        <taxon>Bacteroidota</taxon>
        <taxon>Chitinophagia</taxon>
        <taxon>Chitinophagales</taxon>
        <taxon>Chitinophagaceae</taxon>
        <taxon>Niabella</taxon>
    </lineage>
</organism>
<feature type="transmembrane region" description="Helical" evidence="1">
    <location>
        <begin position="12"/>
        <end position="32"/>
    </location>
</feature>
<evidence type="ECO:0000313" key="2">
    <source>
        <dbReference type="EMBL" id="MCD2424564.1"/>
    </source>
</evidence>
<feature type="transmembrane region" description="Helical" evidence="1">
    <location>
        <begin position="145"/>
        <end position="166"/>
    </location>
</feature>
<sequence>MKIGNSRIIKILDRISGAVFLFALLVLLVNIFSSGAPALSNSIRGYKVNDIRVKPLEKPDTTYQDPNQTLNQWFKKTTIVQPHQDALVHLRFKTYKELLSPTALLFQLAYYSYYMIIVLAAFLLKMFFGNLSRNEVFTQSNTRKLFITGSLFMLIPLIKSIQNTLFIKTVSSLNMNDSGYAFSYPFRLVSYETIFGAMIIVFSLVFKAGTDVQRENESFI</sequence>
<feature type="transmembrane region" description="Helical" evidence="1">
    <location>
        <begin position="104"/>
        <end position="124"/>
    </location>
</feature>
<keyword evidence="1" id="KW-0472">Membrane</keyword>